<protein>
    <submittedName>
        <fullName evidence="3">Zinc-binding dehydrogenase</fullName>
    </submittedName>
</protein>
<keyword evidence="4" id="KW-1185">Reference proteome</keyword>
<evidence type="ECO:0000313" key="4">
    <source>
        <dbReference type="Proteomes" id="UP000219286"/>
    </source>
</evidence>
<dbReference type="SUPFAM" id="SSF51735">
    <property type="entry name" value="NAD(P)-binding Rossmann-fold domains"/>
    <property type="match status" value="1"/>
</dbReference>
<dbReference type="CDD" id="cd05188">
    <property type="entry name" value="MDR"/>
    <property type="match status" value="1"/>
</dbReference>
<feature type="domain" description="Alcohol dehydrogenase-like C-terminal" evidence="1">
    <location>
        <begin position="203"/>
        <end position="334"/>
    </location>
</feature>
<dbReference type="InterPro" id="IPR013154">
    <property type="entry name" value="ADH-like_N"/>
</dbReference>
<dbReference type="OrthoDB" id="5407715at2759"/>
<feature type="domain" description="Alcohol dehydrogenase-like N-terminal" evidence="2">
    <location>
        <begin position="35"/>
        <end position="148"/>
    </location>
</feature>
<dbReference type="InterPro" id="IPR011032">
    <property type="entry name" value="GroES-like_sf"/>
</dbReference>
<name>A0A2H2Z285_TRIPA</name>
<comment type="caution">
    <text evidence="3">The sequence shown here is derived from an EMBL/GenBank/DDBJ whole genome shotgun (WGS) entry which is preliminary data.</text>
</comment>
<dbReference type="AlphaFoldDB" id="A0A2H2Z285"/>
<dbReference type="InterPro" id="IPR051397">
    <property type="entry name" value="Zn-ADH-like_protein"/>
</dbReference>
<organism evidence="3 4">
    <name type="scientific">Trichoderma parareesei</name>
    <name type="common">Filamentous fungus</name>
    <dbReference type="NCBI Taxonomy" id="858221"/>
    <lineage>
        <taxon>Eukaryota</taxon>
        <taxon>Fungi</taxon>
        <taxon>Dikarya</taxon>
        <taxon>Ascomycota</taxon>
        <taxon>Pezizomycotina</taxon>
        <taxon>Sordariomycetes</taxon>
        <taxon>Hypocreomycetidae</taxon>
        <taxon>Hypocreales</taxon>
        <taxon>Hypocreaceae</taxon>
        <taxon>Trichoderma</taxon>
    </lineage>
</organism>
<dbReference type="InterPro" id="IPR013149">
    <property type="entry name" value="ADH-like_C"/>
</dbReference>
<accession>A0A2H2Z285</accession>
<dbReference type="GO" id="GO:0016491">
    <property type="term" value="F:oxidoreductase activity"/>
    <property type="evidence" value="ECO:0007669"/>
    <property type="project" value="TreeGrafter"/>
</dbReference>
<evidence type="ECO:0000259" key="2">
    <source>
        <dbReference type="Pfam" id="PF08240"/>
    </source>
</evidence>
<dbReference type="GO" id="GO:0005739">
    <property type="term" value="C:mitochondrion"/>
    <property type="evidence" value="ECO:0007669"/>
    <property type="project" value="TreeGrafter"/>
</dbReference>
<dbReference type="InterPro" id="IPR036291">
    <property type="entry name" value="NAD(P)-bd_dom_sf"/>
</dbReference>
<dbReference type="SUPFAM" id="SSF50129">
    <property type="entry name" value="GroES-like"/>
    <property type="match status" value="1"/>
</dbReference>
<dbReference type="Gene3D" id="3.90.180.10">
    <property type="entry name" value="Medium-chain alcohol dehydrogenases, catalytic domain"/>
    <property type="match status" value="1"/>
</dbReference>
<sequence length="378" mass="40205">MASHSSLPATHRALVLHSLDTPLKVETRPIPLIRPGNVVVRVLAANVLSYGREILDGTRPYPYPKPYVPGGSAVGRIAAVGPDCSVFSSGQLVLVDIMTRARDDTSASYLMGIHQGFSGATAKLASDEWRDSTYAEYVKVPLENVYALDEERLLGDATKGGLGYTVEDLPYLYRLLVPFGGFRDVDLKVGETILIGPATGPYGTAAVGLALALGANVVAMGRNGQVLEKLAATPTSDRVKTVQLTGDVETDTAAIKRHGPIDVFFDISPPAAASSTHILSGILSLAHSGRVSLMGGIAGEVMVPYGAIMFNDLKLHGKFMYERKDVRQLVRMVEAGVLGLGGRIGARCEGRFGLEEWDEAFEAARGNAGPGQYVLITP</sequence>
<dbReference type="EMBL" id="LFMI01000319">
    <property type="protein sequence ID" value="OTA02447.1"/>
    <property type="molecule type" value="Genomic_DNA"/>
</dbReference>
<evidence type="ECO:0000259" key="1">
    <source>
        <dbReference type="Pfam" id="PF00107"/>
    </source>
</evidence>
<gene>
    <name evidence="3" type="ORF">A9Z42_0028100</name>
</gene>
<dbReference type="Gene3D" id="3.40.50.720">
    <property type="entry name" value="NAD(P)-binding Rossmann-like Domain"/>
    <property type="match status" value="1"/>
</dbReference>
<dbReference type="Pfam" id="PF08240">
    <property type="entry name" value="ADH_N"/>
    <property type="match status" value="1"/>
</dbReference>
<proteinExistence type="predicted"/>
<evidence type="ECO:0000313" key="3">
    <source>
        <dbReference type="EMBL" id="OTA02447.1"/>
    </source>
</evidence>
<dbReference type="PANTHER" id="PTHR43677:SF4">
    <property type="entry name" value="QUINONE OXIDOREDUCTASE-LIKE PROTEIN 2"/>
    <property type="match status" value="1"/>
</dbReference>
<dbReference type="PANTHER" id="PTHR43677">
    <property type="entry name" value="SHORT-CHAIN DEHYDROGENASE/REDUCTASE"/>
    <property type="match status" value="1"/>
</dbReference>
<reference evidence="3 4" key="1">
    <citation type="journal article" date="2015" name="Genome Announc.">
        <title>Genome sequence and annotation of Trichoderma parareesei, the ancestor of the cellulase producer Trichoderma reesei.</title>
        <authorList>
            <person name="Yang D."/>
            <person name="Pomraning K."/>
            <person name="Kopchinskiy A."/>
            <person name="Karimi Aghcheh R."/>
            <person name="Atanasova L."/>
            <person name="Chenthamara K."/>
            <person name="Baker S.E."/>
            <person name="Zhang R."/>
            <person name="Shen Q."/>
            <person name="Freitag M."/>
            <person name="Kubicek C.P."/>
            <person name="Druzhinina I.S."/>
        </authorList>
    </citation>
    <scope>NUCLEOTIDE SEQUENCE [LARGE SCALE GENOMIC DNA]</scope>
    <source>
        <strain evidence="3 4">CBS 125925</strain>
    </source>
</reference>
<dbReference type="Pfam" id="PF00107">
    <property type="entry name" value="ADH_zinc_N"/>
    <property type="match status" value="1"/>
</dbReference>
<dbReference type="Proteomes" id="UP000219286">
    <property type="component" value="Unassembled WGS sequence"/>
</dbReference>